<sequence>MYALVPLAGAFYAFRGLRKQNVPLSSMNPLQTQIIYQTIGFSLLQVILYAVSYTLCSMRNLWASEAYFLVAVSPLLPLVVQFTTVYEERNRSKFFRRPRGNEDISVVL</sequence>
<evidence type="ECO:0000256" key="1">
    <source>
        <dbReference type="SAM" id="Phobius"/>
    </source>
</evidence>
<keyword evidence="1" id="KW-1133">Transmembrane helix</keyword>
<proteinExistence type="predicted"/>
<dbReference type="AlphaFoldDB" id="A0A1I7V2D5"/>
<feature type="transmembrane region" description="Helical" evidence="1">
    <location>
        <begin position="34"/>
        <end position="55"/>
    </location>
</feature>
<evidence type="ECO:0000313" key="2">
    <source>
        <dbReference type="Proteomes" id="UP000095282"/>
    </source>
</evidence>
<keyword evidence="1" id="KW-0812">Transmembrane</keyword>
<dbReference type="WBParaSite" id="Csp11.Scaffold630.g21708.t1">
    <property type="protein sequence ID" value="Csp11.Scaffold630.g21708.t1"/>
    <property type="gene ID" value="Csp11.Scaffold630.g21708"/>
</dbReference>
<feature type="transmembrane region" description="Helical" evidence="1">
    <location>
        <begin position="67"/>
        <end position="86"/>
    </location>
</feature>
<reference evidence="3" key="1">
    <citation type="submission" date="2016-11" db="UniProtKB">
        <authorList>
            <consortium name="WormBaseParasite"/>
        </authorList>
    </citation>
    <scope>IDENTIFICATION</scope>
</reference>
<keyword evidence="1" id="KW-0472">Membrane</keyword>
<protein>
    <submittedName>
        <fullName evidence="3">Cation_ATPase_C domain-containing protein</fullName>
    </submittedName>
</protein>
<dbReference type="Proteomes" id="UP000095282">
    <property type="component" value="Unplaced"/>
</dbReference>
<accession>A0A1I7V2D5</accession>
<evidence type="ECO:0000313" key="3">
    <source>
        <dbReference type="WBParaSite" id="Csp11.Scaffold630.g21708.t1"/>
    </source>
</evidence>
<name>A0A1I7V2D5_9PELO</name>
<organism evidence="2 3">
    <name type="scientific">Caenorhabditis tropicalis</name>
    <dbReference type="NCBI Taxonomy" id="1561998"/>
    <lineage>
        <taxon>Eukaryota</taxon>
        <taxon>Metazoa</taxon>
        <taxon>Ecdysozoa</taxon>
        <taxon>Nematoda</taxon>
        <taxon>Chromadorea</taxon>
        <taxon>Rhabditida</taxon>
        <taxon>Rhabditina</taxon>
        <taxon>Rhabditomorpha</taxon>
        <taxon>Rhabditoidea</taxon>
        <taxon>Rhabditidae</taxon>
        <taxon>Peloderinae</taxon>
        <taxon>Caenorhabditis</taxon>
    </lineage>
</organism>
<keyword evidence="2" id="KW-1185">Reference proteome</keyword>